<dbReference type="EMBL" id="FNUY01000007">
    <property type="protein sequence ID" value="SEG61190.1"/>
    <property type="molecule type" value="Genomic_DNA"/>
</dbReference>
<dbReference type="AlphaFoldDB" id="A0A1H6BKH1"/>
<organism evidence="1 2">
    <name type="scientific">Bosea lathyri</name>
    <dbReference type="NCBI Taxonomy" id="1036778"/>
    <lineage>
        <taxon>Bacteria</taxon>
        <taxon>Pseudomonadati</taxon>
        <taxon>Pseudomonadota</taxon>
        <taxon>Alphaproteobacteria</taxon>
        <taxon>Hyphomicrobiales</taxon>
        <taxon>Boseaceae</taxon>
        <taxon>Bosea</taxon>
    </lineage>
</organism>
<name>A0A1H6BKH1_9HYPH</name>
<dbReference type="RefSeq" id="WP_103873889.1">
    <property type="nucleotide sequence ID" value="NZ_FNUY01000007.1"/>
</dbReference>
<accession>A0A1H6BKH1</accession>
<proteinExistence type="predicted"/>
<sequence length="69" mass="7492">MTSNTTTSPTPEERASALCAQLRMLGSPTISTHLGERQGGTIFWERDGWPFVKAAIAKAFREIEGAPSK</sequence>
<evidence type="ECO:0000313" key="1">
    <source>
        <dbReference type="EMBL" id="SEG61190.1"/>
    </source>
</evidence>
<dbReference type="Proteomes" id="UP000236743">
    <property type="component" value="Unassembled WGS sequence"/>
</dbReference>
<keyword evidence="2" id="KW-1185">Reference proteome</keyword>
<gene>
    <name evidence="1" type="ORF">SAMN04488115_107316</name>
</gene>
<reference evidence="1 2" key="1">
    <citation type="submission" date="2016-10" db="EMBL/GenBank/DDBJ databases">
        <authorList>
            <person name="de Groot N.N."/>
        </authorList>
    </citation>
    <scope>NUCLEOTIDE SEQUENCE [LARGE SCALE GENOMIC DNA]</scope>
    <source>
        <strain evidence="1 2">DSM 26656</strain>
    </source>
</reference>
<evidence type="ECO:0000313" key="2">
    <source>
        <dbReference type="Proteomes" id="UP000236743"/>
    </source>
</evidence>
<protein>
    <submittedName>
        <fullName evidence="1">Uncharacterized protein</fullName>
    </submittedName>
</protein>